<dbReference type="InterPro" id="IPR005835">
    <property type="entry name" value="NTP_transferase_dom"/>
</dbReference>
<evidence type="ECO:0000313" key="14">
    <source>
        <dbReference type="Proteomes" id="UP000004931"/>
    </source>
</evidence>
<evidence type="ECO:0000259" key="12">
    <source>
        <dbReference type="Pfam" id="PF22640"/>
    </source>
</evidence>
<dbReference type="AlphaFoldDB" id="A0YGJ9"/>
<dbReference type="UniPathway" id="UPA00126">
    <property type="reaction ID" value="UER00930"/>
</dbReference>
<dbReference type="Pfam" id="PF01050">
    <property type="entry name" value="MannoseP_isomer"/>
    <property type="match status" value="1"/>
</dbReference>
<evidence type="ECO:0000259" key="11">
    <source>
        <dbReference type="Pfam" id="PF01050"/>
    </source>
</evidence>
<dbReference type="InterPro" id="IPR051161">
    <property type="entry name" value="Mannose-6P_isomerase_type2"/>
</dbReference>
<evidence type="ECO:0000256" key="4">
    <source>
        <dbReference type="ARBA" id="ARBA00022679"/>
    </source>
</evidence>
<dbReference type="InterPro" id="IPR014710">
    <property type="entry name" value="RmlC-like_jellyroll"/>
</dbReference>
<dbReference type="eggNOG" id="COG0836">
    <property type="taxonomic scope" value="Bacteria"/>
</dbReference>
<keyword evidence="4 13" id="KW-0808">Transferase</keyword>
<dbReference type="FunFam" id="3.90.550.10:FF:000046">
    <property type="entry name" value="Mannose-1-phosphate guanylyltransferase (GDP)"/>
    <property type="match status" value="1"/>
</dbReference>
<keyword evidence="5 13" id="KW-0548">Nucleotidyltransferase</keyword>
<dbReference type="InterPro" id="IPR006375">
    <property type="entry name" value="Man1P_GuaTrfase/Man6P_Isoase"/>
</dbReference>
<dbReference type="SUPFAM" id="SSF53448">
    <property type="entry name" value="Nucleotide-diphospho-sugar transferases"/>
    <property type="match status" value="1"/>
</dbReference>
<dbReference type="Pfam" id="PF00483">
    <property type="entry name" value="NTP_transferase"/>
    <property type="match status" value="1"/>
</dbReference>
<dbReference type="Gene3D" id="2.60.120.10">
    <property type="entry name" value="Jelly Rolls"/>
    <property type="match status" value="1"/>
</dbReference>
<comment type="similarity">
    <text evidence="2 9">Belongs to the mannose-6-phosphate isomerase type 2 family.</text>
</comment>
<evidence type="ECO:0000259" key="10">
    <source>
        <dbReference type="Pfam" id="PF00483"/>
    </source>
</evidence>
<dbReference type="Pfam" id="PF22640">
    <property type="entry name" value="ManC_GMP_beta-helix"/>
    <property type="match status" value="1"/>
</dbReference>
<comment type="caution">
    <text evidence="13">The sequence shown here is derived from an EMBL/GenBank/DDBJ whole genome shotgun (WGS) entry which is preliminary data.</text>
</comment>
<dbReference type="InterPro" id="IPR029044">
    <property type="entry name" value="Nucleotide-diphossugar_trans"/>
</dbReference>
<comment type="catalytic activity">
    <reaction evidence="8">
        <text>alpha-D-mannose 1-phosphate + GTP + H(+) = GDP-alpha-D-mannose + diphosphate</text>
        <dbReference type="Rhea" id="RHEA:15229"/>
        <dbReference type="ChEBI" id="CHEBI:15378"/>
        <dbReference type="ChEBI" id="CHEBI:33019"/>
        <dbReference type="ChEBI" id="CHEBI:37565"/>
        <dbReference type="ChEBI" id="CHEBI:57527"/>
        <dbReference type="ChEBI" id="CHEBI:58409"/>
        <dbReference type="EC" id="2.7.7.13"/>
    </reaction>
</comment>
<accession>A0YGJ9</accession>
<feature type="domain" description="Mannose-6-phosphate isomerase type II C-terminal" evidence="11">
    <location>
        <begin position="352"/>
        <end position="466"/>
    </location>
</feature>
<dbReference type="GO" id="GO:0004475">
    <property type="term" value="F:mannose-1-phosphate guanylyltransferase (GTP) activity"/>
    <property type="evidence" value="ECO:0007669"/>
    <property type="project" value="UniProtKB-EC"/>
</dbReference>
<dbReference type="GO" id="GO:0009298">
    <property type="term" value="P:GDP-mannose biosynthetic process"/>
    <property type="evidence" value="ECO:0007669"/>
    <property type="project" value="UniProtKB-UniPathway"/>
</dbReference>
<dbReference type="GO" id="GO:0005525">
    <property type="term" value="F:GTP binding"/>
    <property type="evidence" value="ECO:0007669"/>
    <property type="project" value="UniProtKB-KW"/>
</dbReference>
<evidence type="ECO:0000256" key="5">
    <source>
        <dbReference type="ARBA" id="ARBA00022695"/>
    </source>
</evidence>
<evidence type="ECO:0000256" key="6">
    <source>
        <dbReference type="ARBA" id="ARBA00022741"/>
    </source>
</evidence>
<dbReference type="GO" id="GO:0016853">
    <property type="term" value="F:isomerase activity"/>
    <property type="evidence" value="ECO:0007669"/>
    <property type="project" value="UniProtKB-KW"/>
</dbReference>
<dbReference type="CDD" id="cd02213">
    <property type="entry name" value="cupin_PMI_typeII_C"/>
    <property type="match status" value="1"/>
</dbReference>
<keyword evidence="14" id="KW-1185">Reference proteome</keyword>
<dbReference type="Proteomes" id="UP000004931">
    <property type="component" value="Unassembled WGS sequence"/>
</dbReference>
<dbReference type="InterPro" id="IPR049577">
    <property type="entry name" value="GMPP_N"/>
</dbReference>
<dbReference type="SUPFAM" id="SSF51182">
    <property type="entry name" value="RmlC-like cupins"/>
    <property type="match status" value="1"/>
</dbReference>
<dbReference type="PANTHER" id="PTHR46390:SF1">
    <property type="entry name" value="MANNOSE-1-PHOSPHATE GUANYLYLTRANSFERASE"/>
    <property type="match status" value="1"/>
</dbReference>
<name>A0YGJ9_9GAMM</name>
<evidence type="ECO:0000256" key="8">
    <source>
        <dbReference type="ARBA" id="ARBA00047343"/>
    </source>
</evidence>
<dbReference type="OrthoDB" id="9806359at2"/>
<reference evidence="13 14" key="1">
    <citation type="journal article" date="2010" name="J. Bacteriol.">
        <title>Genome sequence of the oligotrophic marine Gammaproteobacterium HTCC2143, isolated from the Oregon Coast.</title>
        <authorList>
            <person name="Oh H.M."/>
            <person name="Kang I."/>
            <person name="Ferriera S."/>
            <person name="Giovannoni S.J."/>
            <person name="Cho J.C."/>
        </authorList>
    </citation>
    <scope>NUCLEOTIDE SEQUENCE [LARGE SCALE GENOMIC DNA]</scope>
    <source>
        <strain evidence="13 14">HTCC2143</strain>
    </source>
</reference>
<dbReference type="GO" id="GO:0000271">
    <property type="term" value="P:polysaccharide biosynthetic process"/>
    <property type="evidence" value="ECO:0007669"/>
    <property type="project" value="InterPro"/>
</dbReference>
<dbReference type="InterPro" id="IPR001538">
    <property type="entry name" value="Man6P_isomerase-2_C"/>
</dbReference>
<gene>
    <name evidence="13" type="ORF">GP2143_01305</name>
</gene>
<evidence type="ECO:0000256" key="2">
    <source>
        <dbReference type="ARBA" id="ARBA00006115"/>
    </source>
</evidence>
<dbReference type="Gene3D" id="3.90.550.10">
    <property type="entry name" value="Spore Coat Polysaccharide Biosynthesis Protein SpsA, Chain A"/>
    <property type="match status" value="1"/>
</dbReference>
<dbReference type="STRING" id="247633.GP2143_01305"/>
<feature type="domain" description="Nucleotidyl transferase" evidence="10">
    <location>
        <begin position="7"/>
        <end position="286"/>
    </location>
</feature>
<dbReference type="PANTHER" id="PTHR46390">
    <property type="entry name" value="MANNOSE-1-PHOSPHATE GUANYLYLTRANSFERASE"/>
    <property type="match status" value="1"/>
</dbReference>
<dbReference type="EMBL" id="AAVT01000011">
    <property type="protein sequence ID" value="EAW30040.1"/>
    <property type="molecule type" value="Genomic_DNA"/>
</dbReference>
<keyword evidence="7" id="KW-0342">GTP-binding</keyword>
<evidence type="ECO:0000256" key="1">
    <source>
        <dbReference type="ARBA" id="ARBA00004823"/>
    </source>
</evidence>
<protein>
    <recommendedName>
        <fullName evidence="3">mannose-1-phosphate guanylyltransferase</fullName>
        <ecNumber evidence="3">2.7.7.13</ecNumber>
    </recommendedName>
</protein>
<evidence type="ECO:0000313" key="13">
    <source>
        <dbReference type="EMBL" id="EAW30040.1"/>
    </source>
</evidence>
<proteinExistence type="inferred from homology"/>
<keyword evidence="13" id="KW-0413">Isomerase</keyword>
<dbReference type="NCBIfam" id="TIGR01479">
    <property type="entry name" value="GMP_PMI"/>
    <property type="match status" value="1"/>
</dbReference>
<evidence type="ECO:0000256" key="9">
    <source>
        <dbReference type="RuleBase" id="RU004190"/>
    </source>
</evidence>
<keyword evidence="6" id="KW-0547">Nucleotide-binding</keyword>
<feature type="domain" description="MannoseP isomerase/GMP-like beta-helix" evidence="12">
    <location>
        <begin position="297"/>
        <end position="348"/>
    </location>
</feature>
<dbReference type="InterPro" id="IPR011051">
    <property type="entry name" value="RmlC_Cupin_sf"/>
</dbReference>
<sequence length="472" mass="51772">MISVLIPVLLSGGVGSRLWPLSRELNPKQFLPLTGELSLLEQTLQRALHLESGKPIIVCNNDHRFMVAEQLRNVKIEPDAIILEPVGRNTAPAVAVAAMRAISQDDDAVLLVMPADHVVNDTAAFTAAVEIGLTQAQQGNLVTFGIVPEGPETGYGYIRRRDTESAGCFTIAEFVEKPSLAVAQQYVDSGDYFWNSGMFLLGAKAYLDELGVHAPAMLKAAQLAYNDAHEDLDFIRLDADAFAACDSDSIDYAVMEKTSKGMVVPMACGWSDVGAWSSLWEVGDKDSRGNVSTGDTILHNTQDSYIHSSSRLVTTVGIDNIVVVETADAILVADKDQVQDVKAIVNTLRLEQREEVNSHTKVYRPWGSYESLVVAERFQVKRIIVNPGQTLSLQMHHHRAEHWIVVRGTALVTCGETESLLLEDQSTYIPLGTKHRLANKGVIPLELIEVQSGSYLGEDDIVRFEDVYGRDS</sequence>
<organism evidence="13 14">
    <name type="scientific">marine gamma proteobacterium HTCC2143</name>
    <dbReference type="NCBI Taxonomy" id="247633"/>
    <lineage>
        <taxon>Bacteria</taxon>
        <taxon>Pseudomonadati</taxon>
        <taxon>Pseudomonadota</taxon>
        <taxon>Gammaproteobacteria</taxon>
        <taxon>Cellvibrionales</taxon>
        <taxon>Spongiibacteraceae</taxon>
        <taxon>BD1-7 clade</taxon>
    </lineage>
</organism>
<evidence type="ECO:0000256" key="3">
    <source>
        <dbReference type="ARBA" id="ARBA00012387"/>
    </source>
</evidence>
<dbReference type="FunFam" id="2.60.120.10:FF:000032">
    <property type="entry name" value="Mannose-1-phosphate guanylyltransferase/mannose-6-phosphate isomerase"/>
    <property type="match status" value="1"/>
</dbReference>
<dbReference type="EC" id="2.7.7.13" evidence="3"/>
<comment type="pathway">
    <text evidence="1">Nucleotide-sugar biosynthesis; GDP-alpha-D-mannose biosynthesis; GDP-alpha-D-mannose from alpha-D-mannose 1-phosphate (GTP route): step 1/1.</text>
</comment>
<dbReference type="CDD" id="cd02509">
    <property type="entry name" value="GDP-M1P_Guanylyltransferase"/>
    <property type="match status" value="1"/>
</dbReference>
<dbReference type="InterPro" id="IPR054566">
    <property type="entry name" value="ManC/GMP-like_b-helix"/>
</dbReference>
<evidence type="ECO:0000256" key="7">
    <source>
        <dbReference type="ARBA" id="ARBA00023134"/>
    </source>
</evidence>